<evidence type="ECO:0000313" key="3">
    <source>
        <dbReference type="Proteomes" id="UP001501496"/>
    </source>
</evidence>
<comment type="caution">
    <text evidence="2">The sequence shown here is derived from an EMBL/GenBank/DDBJ whole genome shotgun (WGS) entry which is preliminary data.</text>
</comment>
<name>A0ABP8CIE9_9FLAO</name>
<keyword evidence="3" id="KW-1185">Reference proteome</keyword>
<gene>
    <name evidence="2" type="ORF">GCM10022291_34790</name>
</gene>
<accession>A0ABP8CIE9</accession>
<proteinExistence type="predicted"/>
<evidence type="ECO:0000313" key="2">
    <source>
        <dbReference type="EMBL" id="GAA4239639.1"/>
    </source>
</evidence>
<organism evidence="2 3">
    <name type="scientific">Postechiella marina</name>
    <dbReference type="NCBI Taxonomy" id="943941"/>
    <lineage>
        <taxon>Bacteria</taxon>
        <taxon>Pseudomonadati</taxon>
        <taxon>Bacteroidota</taxon>
        <taxon>Flavobacteriia</taxon>
        <taxon>Flavobacteriales</taxon>
        <taxon>Flavobacteriaceae</taxon>
        <taxon>Postechiella</taxon>
    </lineage>
</organism>
<dbReference type="Proteomes" id="UP001501496">
    <property type="component" value="Unassembled WGS sequence"/>
</dbReference>
<feature type="region of interest" description="Disordered" evidence="1">
    <location>
        <begin position="1"/>
        <end position="27"/>
    </location>
</feature>
<sequence>MLKPRNKPYTNTLYSSDRSKKSERNFSGIKAKHSSILKKKTICGNKNYSNGNELVCGNNKITLAELSSVAEIFPI</sequence>
<reference evidence="3" key="1">
    <citation type="journal article" date="2019" name="Int. J. Syst. Evol. Microbiol.">
        <title>The Global Catalogue of Microorganisms (GCM) 10K type strain sequencing project: providing services to taxonomists for standard genome sequencing and annotation.</title>
        <authorList>
            <consortium name="The Broad Institute Genomics Platform"/>
            <consortium name="The Broad Institute Genome Sequencing Center for Infectious Disease"/>
            <person name="Wu L."/>
            <person name="Ma J."/>
        </authorList>
    </citation>
    <scope>NUCLEOTIDE SEQUENCE [LARGE SCALE GENOMIC DNA]</scope>
    <source>
        <strain evidence="3">JCM 17630</strain>
    </source>
</reference>
<dbReference type="EMBL" id="BAABCA010000009">
    <property type="protein sequence ID" value="GAA4239639.1"/>
    <property type="molecule type" value="Genomic_DNA"/>
</dbReference>
<evidence type="ECO:0000256" key="1">
    <source>
        <dbReference type="SAM" id="MobiDB-lite"/>
    </source>
</evidence>
<protein>
    <submittedName>
        <fullName evidence="2">Uncharacterized protein</fullName>
    </submittedName>
</protein>